<feature type="transmembrane region" description="Helical" evidence="5">
    <location>
        <begin position="67"/>
        <end position="86"/>
    </location>
</feature>
<evidence type="ECO:0000256" key="4">
    <source>
        <dbReference type="ARBA" id="ARBA00023136"/>
    </source>
</evidence>
<reference evidence="8" key="3">
    <citation type="submission" date="2020-05" db="UniProtKB">
        <authorList>
            <consortium name="EnsemblMetazoa"/>
        </authorList>
    </citation>
    <scope>IDENTIFICATION</scope>
    <source>
        <strain evidence="8">USDA</strain>
    </source>
</reference>
<keyword evidence="4 5" id="KW-0472">Membrane</keyword>
<gene>
    <name evidence="8" type="primary">8236021</name>
    <name evidence="7" type="ORF">Phum_PHUM316690</name>
</gene>
<sequence length="355" mass="39104">MPEAVELEQLVIRNSVEDLRAQYDNQSHVKFKHCCPYLGLLLATISSLFFSLCSAIVKWMVDVDPMELAACRFVGVLLPTIPIVVYCKETPFPKGKRLMLILRSFVGTTGLMLSFYAFRNMPLADANVIVFSVPVFVAIFARIFLKEPCGIFNVVTVILTLIGVVLITRPPILFNELVPPLASSNENAKSNIWGAVAAFAATLFGANVYILLRALKGLHFSVIMTNFGSFALVQTLLVTYLLGTLCIPKCGIDRILIVALAFFSFGGQILLTLALQLEQAGPVAIARSADIVFAFIWQILFFKEVPNIYSIAGAILVTSSVIITGLRKWVLSLPNDSNFRYKLGLLKKVMLSSQN</sequence>
<dbReference type="InterPro" id="IPR037185">
    <property type="entry name" value="EmrE-like"/>
</dbReference>
<feature type="transmembrane region" description="Helical" evidence="5">
    <location>
        <begin position="224"/>
        <end position="243"/>
    </location>
</feature>
<dbReference type="HOGENOM" id="CLU_032828_1_2_1"/>
<dbReference type="InParanoid" id="E0VMP0"/>
<feature type="transmembrane region" description="Helical" evidence="5">
    <location>
        <begin position="284"/>
        <end position="302"/>
    </location>
</feature>
<protein>
    <submittedName>
        <fullName evidence="7 8">Transmembrane protein, putative</fullName>
    </submittedName>
</protein>
<evidence type="ECO:0000256" key="5">
    <source>
        <dbReference type="SAM" id="Phobius"/>
    </source>
</evidence>
<keyword evidence="2 5" id="KW-0812">Transmembrane</keyword>
<dbReference type="eggNOG" id="KOG4510">
    <property type="taxonomic scope" value="Eukaryota"/>
</dbReference>
<dbReference type="OMA" id="KYSLWDA"/>
<dbReference type="OrthoDB" id="306876at2759"/>
<feature type="transmembrane region" description="Helical" evidence="5">
    <location>
        <begin position="308"/>
        <end position="326"/>
    </location>
</feature>
<evidence type="ECO:0000313" key="8">
    <source>
        <dbReference type="EnsemblMetazoa" id="PHUM316690-PA"/>
    </source>
</evidence>
<feature type="transmembrane region" description="Helical" evidence="5">
    <location>
        <begin position="192"/>
        <end position="212"/>
    </location>
</feature>
<evidence type="ECO:0000256" key="3">
    <source>
        <dbReference type="ARBA" id="ARBA00022989"/>
    </source>
</evidence>
<dbReference type="EMBL" id="AAZO01003678">
    <property type="status" value="NOT_ANNOTATED_CDS"/>
    <property type="molecule type" value="Genomic_DNA"/>
</dbReference>
<dbReference type="PANTHER" id="PTHR22911">
    <property type="entry name" value="ACYL-MALONYL CONDENSING ENZYME-RELATED"/>
    <property type="match status" value="1"/>
</dbReference>
<dbReference type="Proteomes" id="UP000009046">
    <property type="component" value="Unassembled WGS sequence"/>
</dbReference>
<organism>
    <name type="scientific">Pediculus humanus subsp. corporis</name>
    <name type="common">Body louse</name>
    <dbReference type="NCBI Taxonomy" id="121224"/>
    <lineage>
        <taxon>Eukaryota</taxon>
        <taxon>Metazoa</taxon>
        <taxon>Ecdysozoa</taxon>
        <taxon>Arthropoda</taxon>
        <taxon>Hexapoda</taxon>
        <taxon>Insecta</taxon>
        <taxon>Pterygota</taxon>
        <taxon>Neoptera</taxon>
        <taxon>Paraneoptera</taxon>
        <taxon>Psocodea</taxon>
        <taxon>Troctomorpha</taxon>
        <taxon>Phthiraptera</taxon>
        <taxon>Anoplura</taxon>
        <taxon>Pediculidae</taxon>
        <taxon>Pediculus</taxon>
    </lineage>
</organism>
<dbReference type="FunCoup" id="E0VMP0">
    <property type="interactions" value="63"/>
</dbReference>
<feature type="transmembrane region" description="Helical" evidence="5">
    <location>
        <begin position="255"/>
        <end position="277"/>
    </location>
</feature>
<evidence type="ECO:0000313" key="9">
    <source>
        <dbReference type="Proteomes" id="UP000009046"/>
    </source>
</evidence>
<comment type="subcellular location">
    <subcellularLocation>
        <location evidence="1">Membrane</location>
        <topology evidence="1">Multi-pass membrane protein</topology>
    </subcellularLocation>
</comment>
<accession>E0VMP0</accession>
<dbReference type="GO" id="GO:0016020">
    <property type="term" value="C:membrane"/>
    <property type="evidence" value="ECO:0007669"/>
    <property type="project" value="UniProtKB-SubCell"/>
</dbReference>
<keyword evidence="9" id="KW-1185">Reference proteome</keyword>
<dbReference type="Pfam" id="PF00892">
    <property type="entry name" value="EamA"/>
    <property type="match status" value="2"/>
</dbReference>
<feature type="transmembrane region" description="Helical" evidence="5">
    <location>
        <begin position="98"/>
        <end position="118"/>
    </location>
</feature>
<dbReference type="KEGG" id="phu:Phum_PHUM316690"/>
<feature type="transmembrane region" description="Helical" evidence="5">
    <location>
        <begin position="152"/>
        <end position="172"/>
    </location>
</feature>
<dbReference type="CTD" id="8236021"/>
<evidence type="ECO:0000313" key="7">
    <source>
        <dbReference type="EMBL" id="EEB14646.1"/>
    </source>
</evidence>
<dbReference type="InterPro" id="IPR000620">
    <property type="entry name" value="EamA_dom"/>
</dbReference>
<name>E0VMP0_PEDHC</name>
<dbReference type="VEuPathDB" id="VectorBase:PHUM316690"/>
<dbReference type="GeneID" id="8236021"/>
<evidence type="ECO:0000259" key="6">
    <source>
        <dbReference type="Pfam" id="PF00892"/>
    </source>
</evidence>
<evidence type="ECO:0000256" key="1">
    <source>
        <dbReference type="ARBA" id="ARBA00004141"/>
    </source>
</evidence>
<feature type="transmembrane region" description="Helical" evidence="5">
    <location>
        <begin position="124"/>
        <end position="145"/>
    </location>
</feature>
<reference evidence="7" key="1">
    <citation type="submission" date="2007-04" db="EMBL/GenBank/DDBJ databases">
        <title>Annotation of Pediculus humanus corporis strain USDA.</title>
        <authorList>
            <person name="Kirkness E."/>
            <person name="Hannick L."/>
            <person name="Hass B."/>
            <person name="Bruggner R."/>
            <person name="Lawson D."/>
            <person name="Bidwell S."/>
            <person name="Joardar V."/>
            <person name="Caler E."/>
            <person name="Walenz B."/>
            <person name="Inman J."/>
            <person name="Schobel S."/>
            <person name="Galinsky K."/>
            <person name="Amedeo P."/>
            <person name="Strausberg R."/>
        </authorList>
    </citation>
    <scope>NUCLEOTIDE SEQUENCE</scope>
    <source>
        <strain evidence="7">USDA</strain>
    </source>
</reference>
<dbReference type="AlphaFoldDB" id="E0VMP0"/>
<keyword evidence="3 5" id="KW-1133">Transmembrane helix</keyword>
<feature type="transmembrane region" description="Helical" evidence="5">
    <location>
        <begin position="37"/>
        <end position="61"/>
    </location>
</feature>
<reference evidence="7" key="2">
    <citation type="submission" date="2007-04" db="EMBL/GenBank/DDBJ databases">
        <title>The genome of the human body louse.</title>
        <authorList>
            <consortium name="The Human Body Louse Genome Consortium"/>
            <person name="Kirkness E."/>
            <person name="Walenz B."/>
            <person name="Hass B."/>
            <person name="Bruggner R."/>
            <person name="Strausberg R."/>
        </authorList>
    </citation>
    <scope>NUCLEOTIDE SEQUENCE</scope>
    <source>
        <strain evidence="7">USDA</strain>
    </source>
</reference>
<dbReference type="SUPFAM" id="SSF103481">
    <property type="entry name" value="Multidrug resistance efflux transporter EmrE"/>
    <property type="match status" value="2"/>
</dbReference>
<dbReference type="EMBL" id="DS235321">
    <property type="protein sequence ID" value="EEB14646.1"/>
    <property type="molecule type" value="Genomic_DNA"/>
</dbReference>
<dbReference type="RefSeq" id="XP_002427384.1">
    <property type="nucleotide sequence ID" value="XM_002427339.1"/>
</dbReference>
<dbReference type="PANTHER" id="PTHR22911:SF6">
    <property type="entry name" value="SOLUTE CARRIER FAMILY 35 MEMBER G1"/>
    <property type="match status" value="1"/>
</dbReference>
<dbReference type="EnsemblMetazoa" id="PHUM316690-RA">
    <property type="protein sequence ID" value="PHUM316690-PA"/>
    <property type="gene ID" value="PHUM316690"/>
</dbReference>
<feature type="domain" description="EamA" evidence="6">
    <location>
        <begin position="38"/>
        <end position="168"/>
    </location>
</feature>
<feature type="domain" description="EamA" evidence="6">
    <location>
        <begin position="193"/>
        <end position="324"/>
    </location>
</feature>
<proteinExistence type="predicted"/>
<evidence type="ECO:0000256" key="2">
    <source>
        <dbReference type="ARBA" id="ARBA00022692"/>
    </source>
</evidence>